<dbReference type="GO" id="GO:0000272">
    <property type="term" value="P:polysaccharide catabolic process"/>
    <property type="evidence" value="ECO:0007669"/>
    <property type="project" value="UniProtKB-KW"/>
</dbReference>
<dbReference type="GO" id="GO:0016798">
    <property type="term" value="F:hydrolase activity, acting on glycosyl bonds"/>
    <property type="evidence" value="ECO:0007669"/>
    <property type="project" value="UniProtKB-KW"/>
</dbReference>
<dbReference type="Pfam" id="PF13472">
    <property type="entry name" value="Lipase_GDSL_2"/>
    <property type="match status" value="1"/>
</dbReference>
<dbReference type="PANTHER" id="PTHR30383:SF2">
    <property type="entry name" value="CELLULOSE-BINDING PROTEIN"/>
    <property type="match status" value="1"/>
</dbReference>
<dbReference type="InterPro" id="IPR013830">
    <property type="entry name" value="SGNH_hydro"/>
</dbReference>
<dbReference type="InterPro" id="IPR003961">
    <property type="entry name" value="FN3_dom"/>
</dbReference>
<evidence type="ECO:0000256" key="1">
    <source>
        <dbReference type="ARBA" id="ARBA00023295"/>
    </source>
</evidence>
<protein>
    <recommendedName>
        <fullName evidence="4">Fibronectin type-III domain-containing protein</fullName>
    </recommendedName>
</protein>
<dbReference type="AlphaFoldDB" id="A0A221NRV7"/>
<dbReference type="GO" id="GO:0004622">
    <property type="term" value="F:phosphatidylcholine lysophospholipase activity"/>
    <property type="evidence" value="ECO:0007669"/>
    <property type="project" value="TreeGrafter"/>
</dbReference>
<dbReference type="InterPro" id="IPR036514">
    <property type="entry name" value="SGNH_hydro_sf"/>
</dbReference>
<gene>
    <name evidence="5" type="ORF">LK07_00160</name>
</gene>
<accession>A0A221NRV7</accession>
<dbReference type="InterPro" id="IPR013783">
    <property type="entry name" value="Ig-like_fold"/>
</dbReference>
<dbReference type="Pfam" id="PF00041">
    <property type="entry name" value="fn3"/>
    <property type="match status" value="1"/>
</dbReference>
<dbReference type="SUPFAM" id="SSF49265">
    <property type="entry name" value="Fibronectin type III"/>
    <property type="match status" value="1"/>
</dbReference>
<dbReference type="EMBL" id="CP022433">
    <property type="protein sequence ID" value="ASN22707.1"/>
    <property type="molecule type" value="Genomic_DNA"/>
</dbReference>
<dbReference type="Gene3D" id="2.60.40.10">
    <property type="entry name" value="Immunoglobulins"/>
    <property type="match status" value="2"/>
</dbReference>
<keyword evidence="2" id="KW-0119">Carbohydrate metabolism</keyword>
<dbReference type="SUPFAM" id="SSF52266">
    <property type="entry name" value="SGNH hydrolase"/>
    <property type="match status" value="1"/>
</dbReference>
<evidence type="ECO:0000313" key="5">
    <source>
        <dbReference type="EMBL" id="ASN22707.1"/>
    </source>
</evidence>
<dbReference type="Gene3D" id="3.40.50.1110">
    <property type="entry name" value="SGNH hydrolase"/>
    <property type="match status" value="1"/>
</dbReference>
<dbReference type="Proteomes" id="UP000031501">
    <property type="component" value="Chromosome"/>
</dbReference>
<feature type="region of interest" description="Disordered" evidence="3">
    <location>
        <begin position="354"/>
        <end position="373"/>
    </location>
</feature>
<name>A0A221NRV7_9ACTN</name>
<dbReference type="InterPro" id="IPR051532">
    <property type="entry name" value="Ester_Hydrolysis_Enzymes"/>
</dbReference>
<feature type="domain" description="Fibronectin type-III" evidence="4">
    <location>
        <begin position="373"/>
        <end position="465"/>
    </location>
</feature>
<dbReference type="SMART" id="SM00060">
    <property type="entry name" value="FN3"/>
    <property type="match status" value="2"/>
</dbReference>
<sequence>MIVGDSISNGYEGDHTWRHRFWQWSQQQQWPAKFVGPLTGTAKPEDPHPPVAPAPRKRVQPEASEPDPHQFTGVYAKDVDAAFSNGGSAHYAMWGRQLGQDVKTIKPVMDGLKAKQQLPDVLLVELGFNDIGWRGAGVGLVDTMRHFINQARAANPNVAIALANVPHRTTLGGANPQLPQRITDYNAALAKATPTWDTDTSPVALVDLDGALGCDPNATTCATTYDGLHPNPLGEYRIAAAFGAVLHKKFGIGSESPRVPGTVPDRQIGPPTGLAFDGTQQGVTVTWPKVFGAHAYDVQWRDITTDKEAAWHGADRGPWPATSFNRWDQSWQFNNEPYDGHTYQVRVRATSGGLKSPWSEPVSGVAHPSTAGPPTTLTVNAGTGWVDLAWTPPTGPHTDTINRYALWAYDEDTPTVVSRVIGYKPSARTAHVTGLTPGHHYRVFMCTWNAAGEGKPRIANTVVPN</sequence>
<keyword evidence="1" id="KW-0326">Glycosidase</keyword>
<proteinExistence type="predicted"/>
<dbReference type="InterPro" id="IPR036116">
    <property type="entry name" value="FN3_sf"/>
</dbReference>
<evidence type="ECO:0000256" key="2">
    <source>
        <dbReference type="ARBA" id="ARBA00023326"/>
    </source>
</evidence>
<feature type="region of interest" description="Disordered" evidence="3">
    <location>
        <begin position="35"/>
        <end position="71"/>
    </location>
</feature>
<evidence type="ECO:0000259" key="4">
    <source>
        <dbReference type="PROSITE" id="PS50853"/>
    </source>
</evidence>
<evidence type="ECO:0000313" key="6">
    <source>
        <dbReference type="Proteomes" id="UP000031501"/>
    </source>
</evidence>
<dbReference type="PROSITE" id="PS50853">
    <property type="entry name" value="FN3"/>
    <property type="match status" value="2"/>
</dbReference>
<organism evidence="5 6">
    <name type="scientific">Streptomyces pluripotens</name>
    <dbReference type="NCBI Taxonomy" id="1355015"/>
    <lineage>
        <taxon>Bacteria</taxon>
        <taxon>Bacillati</taxon>
        <taxon>Actinomycetota</taxon>
        <taxon>Actinomycetes</taxon>
        <taxon>Kitasatosporales</taxon>
        <taxon>Streptomycetaceae</taxon>
        <taxon>Streptomyces</taxon>
    </lineage>
</organism>
<feature type="domain" description="Fibronectin type-III" evidence="4">
    <location>
        <begin position="267"/>
        <end position="369"/>
    </location>
</feature>
<dbReference type="CDD" id="cd00063">
    <property type="entry name" value="FN3"/>
    <property type="match status" value="2"/>
</dbReference>
<keyword evidence="6" id="KW-1185">Reference proteome</keyword>
<reference evidence="5 6" key="1">
    <citation type="submission" date="2017-07" db="EMBL/GenBank/DDBJ databases">
        <title>Genome sequence of Streptomyces pluripotens MUSC 137T.</title>
        <authorList>
            <person name="Ser H.-L."/>
            <person name="Lee L.-H."/>
        </authorList>
    </citation>
    <scope>NUCLEOTIDE SEQUENCE [LARGE SCALE GENOMIC DNA]</scope>
    <source>
        <strain evidence="5 6">MUSC 137</strain>
    </source>
</reference>
<dbReference type="PANTHER" id="PTHR30383">
    <property type="entry name" value="THIOESTERASE 1/PROTEASE 1/LYSOPHOSPHOLIPASE L1"/>
    <property type="match status" value="1"/>
</dbReference>
<keyword evidence="2" id="KW-0624">Polysaccharide degradation</keyword>
<keyword evidence="1" id="KW-0378">Hydrolase</keyword>
<evidence type="ECO:0000256" key="3">
    <source>
        <dbReference type="SAM" id="MobiDB-lite"/>
    </source>
</evidence>